<accession>A0A5C8ZFJ9</accession>
<reference evidence="2 3" key="1">
    <citation type="submission" date="2019-07" db="EMBL/GenBank/DDBJ databases">
        <title>Quadrisphaera sp. strain DD2A genome sequencing and assembly.</title>
        <authorList>
            <person name="Kim I."/>
        </authorList>
    </citation>
    <scope>NUCLEOTIDE SEQUENCE [LARGE SCALE GENOMIC DNA]</scope>
    <source>
        <strain evidence="2 3">DD2A</strain>
    </source>
</reference>
<dbReference type="RefSeq" id="WP_147925761.1">
    <property type="nucleotide sequence ID" value="NZ_VKAC01000004.1"/>
</dbReference>
<organism evidence="2 3">
    <name type="scientific">Quadrisphaera setariae</name>
    <dbReference type="NCBI Taxonomy" id="2593304"/>
    <lineage>
        <taxon>Bacteria</taxon>
        <taxon>Bacillati</taxon>
        <taxon>Actinomycetota</taxon>
        <taxon>Actinomycetes</taxon>
        <taxon>Kineosporiales</taxon>
        <taxon>Kineosporiaceae</taxon>
        <taxon>Quadrisphaera</taxon>
    </lineage>
</organism>
<dbReference type="SUPFAM" id="SSF53335">
    <property type="entry name" value="S-adenosyl-L-methionine-dependent methyltransferases"/>
    <property type="match status" value="1"/>
</dbReference>
<dbReference type="EMBL" id="VKAC01000004">
    <property type="protein sequence ID" value="TXR56632.1"/>
    <property type="molecule type" value="Genomic_DNA"/>
</dbReference>
<evidence type="ECO:0000259" key="1">
    <source>
        <dbReference type="Pfam" id="PF13649"/>
    </source>
</evidence>
<comment type="caution">
    <text evidence="2">The sequence shown here is derived from an EMBL/GenBank/DDBJ whole genome shotgun (WGS) entry which is preliminary data.</text>
</comment>
<gene>
    <name evidence="2" type="ORF">FMM08_07595</name>
</gene>
<evidence type="ECO:0000313" key="2">
    <source>
        <dbReference type="EMBL" id="TXR56632.1"/>
    </source>
</evidence>
<keyword evidence="3" id="KW-1185">Reference proteome</keyword>
<dbReference type="Pfam" id="PF13649">
    <property type="entry name" value="Methyltransf_25"/>
    <property type="match status" value="1"/>
</dbReference>
<evidence type="ECO:0000313" key="3">
    <source>
        <dbReference type="Proteomes" id="UP000321234"/>
    </source>
</evidence>
<dbReference type="OrthoDB" id="279734at2"/>
<dbReference type="GO" id="GO:0032259">
    <property type="term" value="P:methylation"/>
    <property type="evidence" value="ECO:0007669"/>
    <property type="project" value="UniProtKB-KW"/>
</dbReference>
<keyword evidence="2" id="KW-0808">Transferase</keyword>
<dbReference type="InterPro" id="IPR041698">
    <property type="entry name" value="Methyltransf_25"/>
</dbReference>
<proteinExistence type="predicted"/>
<name>A0A5C8ZFJ9_9ACTN</name>
<protein>
    <submittedName>
        <fullName evidence="2">Class I SAM-dependent methyltransferase</fullName>
    </submittedName>
</protein>
<dbReference type="AlphaFoldDB" id="A0A5C8ZFJ9"/>
<dbReference type="InterPro" id="IPR029063">
    <property type="entry name" value="SAM-dependent_MTases_sf"/>
</dbReference>
<dbReference type="Gene3D" id="3.40.50.150">
    <property type="entry name" value="Vaccinia Virus protein VP39"/>
    <property type="match status" value="1"/>
</dbReference>
<sequence>MTARPAAATTRVRLLPHQRSGRVELAVDVVDHQHGVRHRRLVVDDAHAGSPTRTALQAEFAAHDALLRAHPEWEAPVVRNGELVIQNPASEYFYASPTMREWRTALVPGAGALLPVQRPGISHLPSGAALDQTSATIYRDALDSIGVRTRAVVLQEIARRDARTLSEAARPRWVSLASGAAVPVLDAMAGIEGLAQRPHLTLVDIDPHALSLAERMVVEQGLELGPDVALLQRDLVRDLLVRPALLQEVGEGSADLVEALGIFEYFRDTSCVRLLREAFRLLRPGGSLVVANMLSDRRELQFNQRAIGWPQLVPRSVEELVDLVRRAGLPLDRTTISIPQDGVYAVVDVVR</sequence>
<dbReference type="GO" id="GO:0008168">
    <property type="term" value="F:methyltransferase activity"/>
    <property type="evidence" value="ECO:0007669"/>
    <property type="project" value="UniProtKB-KW"/>
</dbReference>
<feature type="domain" description="Methyltransferase" evidence="1">
    <location>
        <begin position="194"/>
        <end position="286"/>
    </location>
</feature>
<dbReference type="CDD" id="cd02440">
    <property type="entry name" value="AdoMet_MTases"/>
    <property type="match status" value="1"/>
</dbReference>
<keyword evidence="2" id="KW-0489">Methyltransferase</keyword>
<dbReference type="Proteomes" id="UP000321234">
    <property type="component" value="Unassembled WGS sequence"/>
</dbReference>